<accession>A0AAJ2YZM9</accession>
<dbReference type="RefSeq" id="WP_161691384.1">
    <property type="nucleotide sequence ID" value="NZ_JAAAMQ010000020.1"/>
</dbReference>
<reference evidence="1" key="1">
    <citation type="submission" date="2020-01" db="EMBL/GenBank/DDBJ databases">
        <title>First Reported Case and Whole Genome of Weissella confusa in an Equid.</title>
        <authorList>
            <person name="Little S.V."/>
            <person name="Lawhon S.D."/>
        </authorList>
    </citation>
    <scope>NUCLEOTIDE SEQUENCE</scope>
    <source>
        <strain evidence="1">718955</strain>
    </source>
</reference>
<evidence type="ECO:0000313" key="2">
    <source>
        <dbReference type="Proteomes" id="UP000719917"/>
    </source>
</evidence>
<dbReference type="EMBL" id="JAAAMQ010000020">
    <property type="protein sequence ID" value="NBA12213.1"/>
    <property type="molecule type" value="Genomic_DNA"/>
</dbReference>
<dbReference type="AlphaFoldDB" id="A0AAJ2YZM9"/>
<name>A0AAJ2YZM9_WEICO</name>
<evidence type="ECO:0000313" key="1">
    <source>
        <dbReference type="EMBL" id="NBA12213.1"/>
    </source>
</evidence>
<protein>
    <submittedName>
        <fullName evidence="1">Uncharacterized protein</fullName>
    </submittedName>
</protein>
<sequence length="95" mass="10185">MDEYTITREIKNTNGIVIANMVGTFKGQGDTPVIMTVGTGAPVGYNDDGTAILLDTDEQAVQDAQKKFMAELIAKNKKLSEMNGYNQDDVNGGIA</sequence>
<proteinExistence type="predicted"/>
<dbReference type="Proteomes" id="UP000719917">
    <property type="component" value="Unassembled WGS sequence"/>
</dbReference>
<organism evidence="1 2">
    <name type="scientific">Weissella confusa</name>
    <name type="common">Lactobacillus confusus</name>
    <dbReference type="NCBI Taxonomy" id="1583"/>
    <lineage>
        <taxon>Bacteria</taxon>
        <taxon>Bacillati</taxon>
        <taxon>Bacillota</taxon>
        <taxon>Bacilli</taxon>
        <taxon>Lactobacillales</taxon>
        <taxon>Lactobacillaceae</taxon>
        <taxon>Weissella</taxon>
    </lineage>
</organism>
<comment type="caution">
    <text evidence="1">The sequence shown here is derived from an EMBL/GenBank/DDBJ whole genome shotgun (WGS) entry which is preliminary data.</text>
</comment>
<gene>
    <name evidence="1" type="ORF">GTU77_08315</name>
</gene>